<protein>
    <submittedName>
        <fullName evidence="4">BUB1 N-terminal domain-containing protein</fullName>
    </submittedName>
</protein>
<dbReference type="SMART" id="SM00777">
    <property type="entry name" value="Mad3_BUB1_I"/>
    <property type="match status" value="1"/>
</dbReference>
<dbReference type="PANTHER" id="PTHR14030">
    <property type="entry name" value="MITOTIC CHECKPOINT SERINE/THREONINE-PROTEIN KINASE BUB1"/>
    <property type="match status" value="1"/>
</dbReference>
<evidence type="ECO:0000313" key="2">
    <source>
        <dbReference type="EMBL" id="VDP22725.1"/>
    </source>
</evidence>
<dbReference type="GO" id="GO:0032991">
    <property type="term" value="C:protein-containing complex"/>
    <property type="evidence" value="ECO:0007669"/>
    <property type="project" value="UniProtKB-ARBA"/>
</dbReference>
<reference evidence="4" key="1">
    <citation type="submission" date="2016-06" db="UniProtKB">
        <authorList>
            <consortium name="WormBaseParasite"/>
        </authorList>
    </citation>
    <scope>IDENTIFICATION</scope>
</reference>
<keyword evidence="3" id="KW-1185">Reference proteome</keyword>
<dbReference type="InterPro" id="IPR015661">
    <property type="entry name" value="Bub1/Mad3"/>
</dbReference>
<gene>
    <name evidence="2" type="ORF">SBAD_LOCUS9363</name>
</gene>
<proteinExistence type="predicted"/>
<dbReference type="GO" id="GO:0007094">
    <property type="term" value="P:mitotic spindle assembly checkpoint signaling"/>
    <property type="evidence" value="ECO:0007669"/>
    <property type="project" value="InterPro"/>
</dbReference>
<evidence type="ECO:0000259" key="1">
    <source>
        <dbReference type="PROSITE" id="PS51489"/>
    </source>
</evidence>
<reference evidence="2 3" key="2">
    <citation type="submission" date="2018-11" db="EMBL/GenBank/DDBJ databases">
        <authorList>
            <consortium name="Pathogen Informatics"/>
        </authorList>
    </citation>
    <scope>NUCLEOTIDE SEQUENCE [LARGE SCALE GENOMIC DNA]</scope>
</reference>
<dbReference type="Proteomes" id="UP000270296">
    <property type="component" value="Unassembled WGS sequence"/>
</dbReference>
<dbReference type="AlphaFoldDB" id="A0A183J0G5"/>
<dbReference type="Pfam" id="PF08311">
    <property type="entry name" value="Mad3_BUB1_I"/>
    <property type="match status" value="1"/>
</dbReference>
<dbReference type="GO" id="GO:0051754">
    <property type="term" value="P:meiotic sister chromatid cohesion, centromeric"/>
    <property type="evidence" value="ECO:0007669"/>
    <property type="project" value="TreeGrafter"/>
</dbReference>
<dbReference type="EMBL" id="UZAM01012623">
    <property type="protein sequence ID" value="VDP22725.1"/>
    <property type="molecule type" value="Genomic_DNA"/>
</dbReference>
<name>A0A183J0G5_9BILA</name>
<organism evidence="4">
    <name type="scientific">Soboliphyme baturini</name>
    <dbReference type="NCBI Taxonomy" id="241478"/>
    <lineage>
        <taxon>Eukaryota</taxon>
        <taxon>Metazoa</taxon>
        <taxon>Ecdysozoa</taxon>
        <taxon>Nematoda</taxon>
        <taxon>Enoplea</taxon>
        <taxon>Dorylaimia</taxon>
        <taxon>Dioctophymatida</taxon>
        <taxon>Dioctophymatoidea</taxon>
        <taxon>Soboliphymatidae</taxon>
        <taxon>Soboliphyme</taxon>
    </lineage>
</organism>
<feature type="domain" description="BUB1 N-terminal" evidence="1">
    <location>
        <begin position="18"/>
        <end position="178"/>
    </location>
</feature>
<dbReference type="GO" id="GO:0004672">
    <property type="term" value="F:protein kinase activity"/>
    <property type="evidence" value="ECO:0007669"/>
    <property type="project" value="TreeGrafter"/>
</dbReference>
<dbReference type="OrthoDB" id="248495at2759"/>
<evidence type="ECO:0000313" key="3">
    <source>
        <dbReference type="Proteomes" id="UP000270296"/>
    </source>
</evidence>
<dbReference type="Gene3D" id="1.25.40.430">
    <property type="match status" value="1"/>
</dbReference>
<dbReference type="WBParaSite" id="SBAD_0000969701-mRNA-1">
    <property type="protein sequence ID" value="SBAD_0000969701-mRNA-1"/>
    <property type="gene ID" value="SBAD_0000969701"/>
</dbReference>
<dbReference type="InterPro" id="IPR013212">
    <property type="entry name" value="Mad3/Bub1_I"/>
</dbReference>
<sequence length="467" mass="51892">MSELRSRRCDQTSERKLYEELSKVRKENGDTLAVWLRLIRWTEGHPNDGPPGHLRFILEQCIEDLKCREEYLQDERFFEVFHKYASLSKHLGPVKIYEGLEAHRMFTDLSVFYITWALELERCREMLEATRIFRLGYEANAQPAEHLRIAYAEFLSRNGIEEEEHTCKFLSLLPPQRPGHCARFCRLPKISESHNYQGASAVSSVNIQQTAKPFLCGNVEDMAAPLQSSITASSFTSVNVKKALAAYEGTLQFSAWAGDDTGAASCSTSRMEAVSEASSAAEIVTEAVSKKGAAASESRTPATFKVFDEFNDDKENALATNFARRSSTILLNSREGPRKFAEHQGFGLQAKVLERPFRKNNATPLLPRDLSVSQLTIGEATFAKSLVTAQKRHLVSTPSSQNVTLAKVANTVSNGENALSFDYSNKAAAANPASTSERLTLASRKAPMGDDDQGMPFAQSSWLISLK</sequence>
<evidence type="ECO:0000313" key="4">
    <source>
        <dbReference type="WBParaSite" id="SBAD_0000969701-mRNA-1"/>
    </source>
</evidence>
<dbReference type="PROSITE" id="PS51489">
    <property type="entry name" value="BUB1_N"/>
    <property type="match status" value="1"/>
</dbReference>
<accession>A0A183J0G5</accession>
<dbReference type="PANTHER" id="PTHR14030:SF4">
    <property type="entry name" value="BUB1 KINASE, ISOFORM A-RELATED"/>
    <property type="match status" value="1"/>
</dbReference>